<dbReference type="Proteomes" id="UP000315889">
    <property type="component" value="Unassembled WGS sequence"/>
</dbReference>
<dbReference type="PANTHER" id="PTHR11820">
    <property type="entry name" value="ACYLPYRUVASE"/>
    <property type="match status" value="1"/>
</dbReference>
<organism evidence="3 4">
    <name type="scientific">SAR92 clade bacterium</name>
    <dbReference type="NCBI Taxonomy" id="2315479"/>
    <lineage>
        <taxon>Bacteria</taxon>
        <taxon>Pseudomonadati</taxon>
        <taxon>Pseudomonadota</taxon>
        <taxon>Gammaproteobacteria</taxon>
        <taxon>Cellvibrionales</taxon>
        <taxon>Porticoccaceae</taxon>
        <taxon>SAR92 clade</taxon>
    </lineage>
</organism>
<dbReference type="AlphaFoldDB" id="A0A520MEL0"/>
<comment type="caution">
    <text evidence="3">The sequence shown here is derived from an EMBL/GenBank/DDBJ whole genome shotgun (WGS) entry which is preliminary data.</text>
</comment>
<dbReference type="SUPFAM" id="SSF56529">
    <property type="entry name" value="FAH"/>
    <property type="match status" value="1"/>
</dbReference>
<feature type="domain" description="Fumarylacetoacetase-like C-terminal" evidence="2">
    <location>
        <begin position="19"/>
        <end position="217"/>
    </location>
</feature>
<sequence length="222" mass="24143">MHMYRHIVDGRKLDLPIGKVVCVGRNYAAHARELNNPVPTAPVLFIKPSTSLSPMADPITIPSVHGECHFETEMSLLIGSTLKNCDLKEAQNAILGVGLSLDLTLRELQQELKEKGLPWEKAKAFDGACPTSDFISIGQCGDLQTQQIMLNQNGEVRQNGSTSDMLMPIVDLLVYISQFFTLLPGDIVLTGTPAGVGPLQGGDRLALSLSDLLHFKTEVYTS</sequence>
<gene>
    <name evidence="3" type="ORF">EVB03_06960</name>
</gene>
<evidence type="ECO:0000313" key="3">
    <source>
        <dbReference type="EMBL" id="RZO19640.1"/>
    </source>
</evidence>
<name>A0A520MEL0_9GAMM</name>
<dbReference type="PANTHER" id="PTHR11820:SF7">
    <property type="entry name" value="ACYLPYRUVASE FAHD1, MITOCHONDRIAL"/>
    <property type="match status" value="1"/>
</dbReference>
<dbReference type="InterPro" id="IPR036663">
    <property type="entry name" value="Fumarylacetoacetase_C_sf"/>
</dbReference>
<reference evidence="3 4" key="1">
    <citation type="submission" date="2019-02" db="EMBL/GenBank/DDBJ databases">
        <title>Prokaryotic population dynamics and viral predation in marine succession experiment using metagenomics: the confinement effect.</title>
        <authorList>
            <person name="Haro-Moreno J.M."/>
            <person name="Rodriguez-Valera F."/>
            <person name="Lopez-Perez M."/>
        </authorList>
    </citation>
    <scope>NUCLEOTIDE SEQUENCE [LARGE SCALE GENOMIC DNA]</scope>
    <source>
        <strain evidence="3">MED-G170</strain>
    </source>
</reference>
<evidence type="ECO:0000313" key="4">
    <source>
        <dbReference type="Proteomes" id="UP000315889"/>
    </source>
</evidence>
<dbReference type="EMBL" id="SHBP01000009">
    <property type="protein sequence ID" value="RZO19640.1"/>
    <property type="molecule type" value="Genomic_DNA"/>
</dbReference>
<dbReference type="GO" id="GO:0018773">
    <property type="term" value="F:acetylpyruvate hydrolase activity"/>
    <property type="evidence" value="ECO:0007669"/>
    <property type="project" value="TreeGrafter"/>
</dbReference>
<keyword evidence="1" id="KW-0479">Metal-binding</keyword>
<dbReference type="GO" id="GO:0046872">
    <property type="term" value="F:metal ion binding"/>
    <property type="evidence" value="ECO:0007669"/>
    <property type="project" value="UniProtKB-KW"/>
</dbReference>
<protein>
    <submittedName>
        <fullName evidence="3">Fumarylacetoacetate hydrolase family protein</fullName>
    </submittedName>
</protein>
<evidence type="ECO:0000259" key="2">
    <source>
        <dbReference type="Pfam" id="PF01557"/>
    </source>
</evidence>
<accession>A0A520MEL0</accession>
<keyword evidence="3" id="KW-0378">Hydrolase</keyword>
<dbReference type="NCBIfam" id="NF007967">
    <property type="entry name" value="PRK10691.1"/>
    <property type="match status" value="1"/>
</dbReference>
<evidence type="ECO:0000256" key="1">
    <source>
        <dbReference type="ARBA" id="ARBA00022723"/>
    </source>
</evidence>
<dbReference type="InterPro" id="IPR011234">
    <property type="entry name" value="Fumarylacetoacetase-like_C"/>
</dbReference>
<dbReference type="Gene3D" id="3.90.850.10">
    <property type="entry name" value="Fumarylacetoacetase-like, C-terminal domain"/>
    <property type="match status" value="1"/>
</dbReference>
<proteinExistence type="predicted"/>
<dbReference type="Pfam" id="PF01557">
    <property type="entry name" value="FAA_hydrolase"/>
    <property type="match status" value="1"/>
</dbReference>